<keyword evidence="2" id="KW-1185">Reference proteome</keyword>
<dbReference type="Proteomes" id="UP000017836">
    <property type="component" value="Unassembled WGS sequence"/>
</dbReference>
<reference evidence="2" key="1">
    <citation type="journal article" date="2013" name="Science">
        <title>The Amborella genome and the evolution of flowering plants.</title>
        <authorList>
            <consortium name="Amborella Genome Project"/>
        </authorList>
    </citation>
    <scope>NUCLEOTIDE SEQUENCE [LARGE SCALE GENOMIC DNA]</scope>
</reference>
<organism evidence="1 2">
    <name type="scientific">Amborella trichopoda</name>
    <dbReference type="NCBI Taxonomy" id="13333"/>
    <lineage>
        <taxon>Eukaryota</taxon>
        <taxon>Viridiplantae</taxon>
        <taxon>Streptophyta</taxon>
        <taxon>Embryophyta</taxon>
        <taxon>Tracheophyta</taxon>
        <taxon>Spermatophyta</taxon>
        <taxon>Magnoliopsida</taxon>
        <taxon>Amborellales</taxon>
        <taxon>Amborellaceae</taxon>
        <taxon>Amborella</taxon>
    </lineage>
</organism>
<protein>
    <submittedName>
        <fullName evidence="1">Uncharacterized protein</fullName>
    </submittedName>
</protein>
<accession>W1P476</accession>
<dbReference type="HOGENOM" id="CLU_2267411_0_0_1"/>
<evidence type="ECO:0000313" key="1">
    <source>
        <dbReference type="EMBL" id="ERN02718.1"/>
    </source>
</evidence>
<dbReference type="EMBL" id="KI394487">
    <property type="protein sequence ID" value="ERN02718.1"/>
    <property type="molecule type" value="Genomic_DNA"/>
</dbReference>
<evidence type="ECO:0000313" key="2">
    <source>
        <dbReference type="Proteomes" id="UP000017836"/>
    </source>
</evidence>
<gene>
    <name evidence="1" type="ORF">AMTR_s00085p00144560</name>
</gene>
<sequence>MLLDLENYTLPHQKLLYLKTKGAIYGLVVTRRILSKLNVSGFGSSFLSSKLLKLSFSSFLTPTQANIETTINNRKNEWVAIEKTSRYNYRRKIHLDDRNQRKR</sequence>
<dbReference type="Gramene" id="ERN02718">
    <property type="protein sequence ID" value="ERN02718"/>
    <property type="gene ID" value="AMTR_s00085p00144560"/>
</dbReference>
<dbReference type="AlphaFoldDB" id="W1P476"/>
<name>W1P476_AMBTC</name>
<proteinExistence type="predicted"/>